<feature type="region of interest" description="Disordered" evidence="1">
    <location>
        <begin position="1"/>
        <end position="42"/>
    </location>
</feature>
<dbReference type="InParanoid" id="A0A0C3NR86"/>
<proteinExistence type="predicted"/>
<protein>
    <submittedName>
        <fullName evidence="2">Uncharacterized protein</fullName>
    </submittedName>
</protein>
<dbReference type="AlphaFoldDB" id="A0A0C3NR86"/>
<evidence type="ECO:0000313" key="2">
    <source>
        <dbReference type="EMBL" id="KIN98025.1"/>
    </source>
</evidence>
<evidence type="ECO:0000256" key="1">
    <source>
        <dbReference type="SAM" id="MobiDB-lite"/>
    </source>
</evidence>
<reference evidence="3" key="2">
    <citation type="submission" date="2015-01" db="EMBL/GenBank/DDBJ databases">
        <title>Evolutionary Origins and Diversification of the Mycorrhizal Mutualists.</title>
        <authorList>
            <consortium name="DOE Joint Genome Institute"/>
            <consortium name="Mycorrhizal Genomics Consortium"/>
            <person name="Kohler A."/>
            <person name="Kuo A."/>
            <person name="Nagy L.G."/>
            <person name="Floudas D."/>
            <person name="Copeland A."/>
            <person name="Barry K.W."/>
            <person name="Cichocki N."/>
            <person name="Veneault-Fourrey C."/>
            <person name="LaButti K."/>
            <person name="Lindquist E.A."/>
            <person name="Lipzen A."/>
            <person name="Lundell T."/>
            <person name="Morin E."/>
            <person name="Murat C."/>
            <person name="Riley R."/>
            <person name="Ohm R."/>
            <person name="Sun H."/>
            <person name="Tunlid A."/>
            <person name="Henrissat B."/>
            <person name="Grigoriev I.V."/>
            <person name="Hibbett D.S."/>
            <person name="Martin F."/>
        </authorList>
    </citation>
    <scope>NUCLEOTIDE SEQUENCE [LARGE SCALE GENOMIC DNA]</scope>
    <source>
        <strain evidence="3">Marx 270</strain>
    </source>
</reference>
<reference evidence="2 3" key="1">
    <citation type="submission" date="2014-04" db="EMBL/GenBank/DDBJ databases">
        <authorList>
            <consortium name="DOE Joint Genome Institute"/>
            <person name="Kuo A."/>
            <person name="Kohler A."/>
            <person name="Costa M.D."/>
            <person name="Nagy L.G."/>
            <person name="Floudas D."/>
            <person name="Copeland A."/>
            <person name="Barry K.W."/>
            <person name="Cichocki N."/>
            <person name="Veneault-Fourrey C."/>
            <person name="LaButti K."/>
            <person name="Lindquist E.A."/>
            <person name="Lipzen A."/>
            <person name="Lundell T."/>
            <person name="Morin E."/>
            <person name="Murat C."/>
            <person name="Sun H."/>
            <person name="Tunlid A."/>
            <person name="Henrissat B."/>
            <person name="Grigoriev I.V."/>
            <person name="Hibbett D.S."/>
            <person name="Martin F."/>
            <person name="Nordberg H.P."/>
            <person name="Cantor M.N."/>
            <person name="Hua S.X."/>
        </authorList>
    </citation>
    <scope>NUCLEOTIDE SEQUENCE [LARGE SCALE GENOMIC DNA]</scope>
    <source>
        <strain evidence="2 3">Marx 270</strain>
    </source>
</reference>
<name>A0A0C3NR86_PISTI</name>
<dbReference type="EMBL" id="KN832020">
    <property type="protein sequence ID" value="KIN98025.1"/>
    <property type="molecule type" value="Genomic_DNA"/>
</dbReference>
<dbReference type="HOGENOM" id="CLU_028048_2_0_1"/>
<feature type="compositionally biased region" description="Pro residues" evidence="1">
    <location>
        <begin position="386"/>
        <end position="397"/>
    </location>
</feature>
<accession>A0A0C3NR86</accession>
<feature type="compositionally biased region" description="Polar residues" evidence="1">
    <location>
        <begin position="8"/>
        <end position="28"/>
    </location>
</feature>
<dbReference type="Proteomes" id="UP000054217">
    <property type="component" value="Unassembled WGS sequence"/>
</dbReference>
<gene>
    <name evidence="2" type="ORF">M404DRAFT_31711</name>
</gene>
<sequence>MFLRMREWTQTQPQARLPTKQPSSSDSDQMLAEIQSDTSGSEQLDDLGGILTLRRQALGTTQLAYSKLHIEMKKLQTDYNSLLSTLPQNCKRAVENNLNMMLDNNIAAQAKKYCFFYHFWVPKDVFLLMIPPPGYDLNDPAHWSTPESRIISLKVELYSMLPSDLKARATTYSNFGCVFSNAVGAERPNILKPVKDNAQQLFVHLGLSADLFAAENSRILRGSNEDVKALLKMHPGSVGTHYTPLSLILFPKPDAPVARDLFKSQLLVNIICVMVFGKGVLTGKQRGGPQGRGQKLGISGASAGLIAIAATFAQYLLLSDHELTTIGAESRLKYQDDFEYFIELLSVWNTSSCASTNTALDSSNVDASVAPTWESDILAQLNGPQQPTPPSHTPPPDSSFDPNPASASHHMSEATWDSSVVISQTNSVSLALLVNVANLSLGGSQTSVLPSISAHGREFSVRG</sequence>
<evidence type="ECO:0000313" key="3">
    <source>
        <dbReference type="Proteomes" id="UP000054217"/>
    </source>
</evidence>
<dbReference type="OrthoDB" id="2857391at2759"/>
<keyword evidence="3" id="KW-1185">Reference proteome</keyword>
<feature type="region of interest" description="Disordered" evidence="1">
    <location>
        <begin position="381"/>
        <end position="412"/>
    </location>
</feature>
<organism evidence="2 3">
    <name type="scientific">Pisolithus tinctorius Marx 270</name>
    <dbReference type="NCBI Taxonomy" id="870435"/>
    <lineage>
        <taxon>Eukaryota</taxon>
        <taxon>Fungi</taxon>
        <taxon>Dikarya</taxon>
        <taxon>Basidiomycota</taxon>
        <taxon>Agaricomycotina</taxon>
        <taxon>Agaricomycetes</taxon>
        <taxon>Agaricomycetidae</taxon>
        <taxon>Boletales</taxon>
        <taxon>Sclerodermatineae</taxon>
        <taxon>Pisolithaceae</taxon>
        <taxon>Pisolithus</taxon>
    </lineage>
</organism>